<dbReference type="GO" id="GO:0051603">
    <property type="term" value="P:proteolysis involved in protein catabolic process"/>
    <property type="evidence" value="ECO:0007669"/>
    <property type="project" value="TreeGrafter"/>
</dbReference>
<feature type="compositionally biased region" description="Gly residues" evidence="3">
    <location>
        <begin position="296"/>
        <end position="306"/>
    </location>
</feature>
<evidence type="ECO:0000256" key="2">
    <source>
        <dbReference type="ARBA" id="ARBA00022840"/>
    </source>
</evidence>
<feature type="compositionally biased region" description="Basic and acidic residues" evidence="3">
    <location>
        <begin position="563"/>
        <end position="581"/>
    </location>
</feature>
<dbReference type="Pfam" id="PF10431">
    <property type="entry name" value="ClpB_D2-small"/>
    <property type="match status" value="1"/>
</dbReference>
<evidence type="ECO:0000313" key="6">
    <source>
        <dbReference type="EMBL" id="KAL1583035.1"/>
    </source>
</evidence>
<evidence type="ECO:0000313" key="7">
    <source>
        <dbReference type="Proteomes" id="UP000803884"/>
    </source>
</evidence>
<dbReference type="Gene3D" id="1.10.8.60">
    <property type="match status" value="1"/>
</dbReference>
<dbReference type="AlphaFoldDB" id="A0AB34KDH6"/>
<feature type="domain" description="AAA+ ATPase" evidence="4">
    <location>
        <begin position="180"/>
        <end position="371"/>
    </location>
</feature>
<gene>
    <name evidence="6" type="ORF">WHR41_08505</name>
</gene>
<dbReference type="InterPro" id="IPR003593">
    <property type="entry name" value="AAA+_ATPase"/>
</dbReference>
<name>A0AB34KDH6_9PEZI</name>
<feature type="region of interest" description="Disordered" evidence="3">
    <location>
        <begin position="291"/>
        <end position="328"/>
    </location>
</feature>
<dbReference type="Proteomes" id="UP000803884">
    <property type="component" value="Unassembled WGS sequence"/>
</dbReference>
<dbReference type="PANTHER" id="PTHR48102">
    <property type="entry name" value="ATP-DEPENDENT CLP PROTEASE ATP-BINDING SUBUNIT CLPX-LIKE, MITOCHONDRIAL-RELATED"/>
    <property type="match status" value="1"/>
</dbReference>
<dbReference type="FunFam" id="1.10.8.60:FF:000138">
    <property type="entry name" value="ATP-dependent Clp protease ATP-binding subunit ClpX"/>
    <property type="match status" value="1"/>
</dbReference>
<dbReference type="RefSeq" id="XP_069226142.1">
    <property type="nucleotide sequence ID" value="XM_069377109.1"/>
</dbReference>
<dbReference type="GeneID" id="96009947"/>
<feature type="compositionally biased region" description="Basic and acidic residues" evidence="3">
    <location>
        <begin position="592"/>
        <end position="605"/>
    </location>
</feature>
<keyword evidence="2" id="KW-0067">ATP-binding</keyword>
<feature type="compositionally biased region" description="Low complexity" evidence="3">
    <location>
        <begin position="316"/>
        <end position="327"/>
    </location>
</feature>
<dbReference type="InterPro" id="IPR050052">
    <property type="entry name" value="ATP-dep_Clp_protease_ClpX"/>
</dbReference>
<dbReference type="SUPFAM" id="SSF52540">
    <property type="entry name" value="P-loop containing nucleoside triphosphate hydrolases"/>
    <property type="match status" value="1"/>
</dbReference>
<feature type="domain" description="Clp ATPase C-terminal" evidence="5">
    <location>
        <begin position="449"/>
        <end position="543"/>
    </location>
</feature>
<feature type="region of interest" description="Disordered" evidence="3">
    <location>
        <begin position="151"/>
        <end position="173"/>
    </location>
</feature>
<accession>A0AB34KDH6</accession>
<dbReference type="InterPro" id="IPR003959">
    <property type="entry name" value="ATPase_AAA_core"/>
</dbReference>
<evidence type="ECO:0000256" key="1">
    <source>
        <dbReference type="ARBA" id="ARBA00022741"/>
    </source>
</evidence>
<comment type="caution">
    <text evidence="6">The sequence shown here is derived from an EMBL/GenBank/DDBJ whole genome shotgun (WGS) entry which is preliminary data.</text>
</comment>
<evidence type="ECO:0000259" key="4">
    <source>
        <dbReference type="SMART" id="SM00382"/>
    </source>
</evidence>
<dbReference type="SMART" id="SM00382">
    <property type="entry name" value="AAA"/>
    <property type="match status" value="1"/>
</dbReference>
<dbReference type="EMBL" id="JAAQHG020000040">
    <property type="protein sequence ID" value="KAL1583035.1"/>
    <property type="molecule type" value="Genomic_DNA"/>
</dbReference>
<dbReference type="InterPro" id="IPR027417">
    <property type="entry name" value="P-loop_NTPase"/>
</dbReference>
<sequence>MPAVTATVSPQARRSYIAISYIFRRHLSTSIRRPSTYNRSDFTNQPYTGVYEAGGPTEGPLRDASNIGAPRITPTLLKQHLDQFVVGQERAKKTLATAVYNHYQRIQELQRRDEEEEELAAQEERRRMRYRHPVEDEFPGQQATVHVNTWPPVDQQAPKQPEPSGFQPSPLLDQSPLTIDKSNILLLGPSGVGKTLMVKTLARSLQVPFSISDCTPFTQAGYIGEDADVCVQRLLAAANYDVEKAERGIICLDEIDKIATAKVSHGKDVSGEGVQQSLLKIIEGTTLQIQAKQERGSGGSNRGGNSSGYPTNSPLSNNNMGQQNSGGAQKGEVYNVKTDNILFICAGAFNGLHKMVLDRISKGSIGFGATVRAAPGSSSSDTAAHETLLEGEDELFEQHLPYFAPSKDAKSSKRTYNTLDLVEPQDLQKYGLIPELVGRIPLSCALSSLDIEALVKVLTEPRNSLLKQYEQLFHLSSIDLRFTSPALRAVATTASKMGTGARGLRTVMERLLADAMFETPGSSIKFVLVTEAVAEKKAGAVYFGRGQQAKFQAAIAAEEEEWEERRRREEGNGESEMEKRARNNSRGGAARTFEEYREKATAAGF</sequence>
<dbReference type="Pfam" id="PF07724">
    <property type="entry name" value="AAA_2"/>
    <property type="match status" value="1"/>
</dbReference>
<dbReference type="PANTHER" id="PTHR48102:SF7">
    <property type="entry name" value="ATP-DEPENDENT CLP PROTEASE ATP-BINDING SUBUNIT CLPX-LIKE, MITOCHONDRIAL"/>
    <property type="match status" value="1"/>
</dbReference>
<evidence type="ECO:0008006" key="8">
    <source>
        <dbReference type="Google" id="ProtNLM"/>
    </source>
</evidence>
<feature type="region of interest" description="Disordered" evidence="3">
    <location>
        <begin position="560"/>
        <end position="605"/>
    </location>
</feature>
<evidence type="ECO:0000256" key="3">
    <source>
        <dbReference type="SAM" id="MobiDB-lite"/>
    </source>
</evidence>
<organism evidence="6 7">
    <name type="scientific">Cladosporium halotolerans</name>
    <dbReference type="NCBI Taxonomy" id="1052096"/>
    <lineage>
        <taxon>Eukaryota</taxon>
        <taxon>Fungi</taxon>
        <taxon>Dikarya</taxon>
        <taxon>Ascomycota</taxon>
        <taxon>Pezizomycotina</taxon>
        <taxon>Dothideomycetes</taxon>
        <taxon>Dothideomycetidae</taxon>
        <taxon>Cladosporiales</taxon>
        <taxon>Cladosporiaceae</taxon>
        <taxon>Cladosporium</taxon>
    </lineage>
</organism>
<dbReference type="SMART" id="SM01086">
    <property type="entry name" value="ClpB_D2-small"/>
    <property type="match status" value="1"/>
</dbReference>
<dbReference type="GO" id="GO:0005524">
    <property type="term" value="F:ATP binding"/>
    <property type="evidence" value="ECO:0007669"/>
    <property type="project" value="UniProtKB-KW"/>
</dbReference>
<evidence type="ECO:0000259" key="5">
    <source>
        <dbReference type="SMART" id="SM01086"/>
    </source>
</evidence>
<dbReference type="GO" id="GO:0005759">
    <property type="term" value="C:mitochondrial matrix"/>
    <property type="evidence" value="ECO:0007669"/>
    <property type="project" value="TreeGrafter"/>
</dbReference>
<dbReference type="InterPro" id="IPR019489">
    <property type="entry name" value="Clp_ATPase_C"/>
</dbReference>
<dbReference type="GO" id="GO:0016887">
    <property type="term" value="F:ATP hydrolysis activity"/>
    <property type="evidence" value="ECO:0007669"/>
    <property type="project" value="InterPro"/>
</dbReference>
<dbReference type="Gene3D" id="3.40.50.300">
    <property type="entry name" value="P-loop containing nucleotide triphosphate hydrolases"/>
    <property type="match status" value="1"/>
</dbReference>
<protein>
    <recommendedName>
        <fullName evidence="8">ClpX, ATPase regulatory subunit</fullName>
    </recommendedName>
</protein>
<keyword evidence="1" id="KW-0547">Nucleotide-binding</keyword>
<keyword evidence="7" id="KW-1185">Reference proteome</keyword>
<reference evidence="6 7" key="1">
    <citation type="journal article" date="2020" name="Microbiol. Resour. Announc.">
        <title>Draft Genome Sequence of a Cladosporium Species Isolated from the Mesophotic Ascidian Didemnum maculosum.</title>
        <authorList>
            <person name="Gioti A."/>
            <person name="Siaperas R."/>
            <person name="Nikolaivits E."/>
            <person name="Le Goff G."/>
            <person name="Ouazzani J."/>
            <person name="Kotoulas G."/>
            <person name="Topakas E."/>
        </authorList>
    </citation>
    <scope>NUCLEOTIDE SEQUENCE [LARGE SCALE GENOMIC DNA]</scope>
    <source>
        <strain evidence="6 7">TM138-S3</strain>
    </source>
</reference>
<proteinExistence type="predicted"/>